<dbReference type="InterPro" id="IPR036761">
    <property type="entry name" value="TTHA0802/YceI-like_sf"/>
</dbReference>
<evidence type="ECO:0000259" key="1">
    <source>
        <dbReference type="SMART" id="SM00867"/>
    </source>
</evidence>
<dbReference type="SUPFAM" id="SSF101874">
    <property type="entry name" value="YceI-like"/>
    <property type="match status" value="1"/>
</dbReference>
<evidence type="ECO:0000313" key="3">
    <source>
        <dbReference type="Proteomes" id="UP000317199"/>
    </source>
</evidence>
<dbReference type="PANTHER" id="PTHR34406">
    <property type="entry name" value="PROTEIN YCEI"/>
    <property type="match status" value="1"/>
</dbReference>
<organism evidence="2 3">
    <name type="scientific">Marilutibacter alkalisoli</name>
    <dbReference type="NCBI Taxonomy" id="2591633"/>
    <lineage>
        <taxon>Bacteria</taxon>
        <taxon>Pseudomonadati</taxon>
        <taxon>Pseudomonadota</taxon>
        <taxon>Gammaproteobacteria</taxon>
        <taxon>Lysobacterales</taxon>
        <taxon>Lysobacteraceae</taxon>
        <taxon>Marilutibacter</taxon>
    </lineage>
</organism>
<dbReference type="Gene3D" id="2.40.128.110">
    <property type="entry name" value="Lipid/polyisoprenoid-binding, YceI-like"/>
    <property type="match status" value="1"/>
</dbReference>
<name>A0A514BVQ8_9GAMM</name>
<proteinExistence type="predicted"/>
<evidence type="ECO:0000313" key="2">
    <source>
        <dbReference type="EMBL" id="QDH71447.1"/>
    </source>
</evidence>
<dbReference type="Proteomes" id="UP000317199">
    <property type="component" value="Chromosome"/>
</dbReference>
<dbReference type="SMART" id="SM00867">
    <property type="entry name" value="YceI"/>
    <property type="match status" value="1"/>
</dbReference>
<reference evidence="2 3" key="1">
    <citation type="submission" date="2019-06" db="EMBL/GenBank/DDBJ databases">
        <title>Lysobacter alkalisoli sp. nov. isolated from saline-alkali soil.</title>
        <authorList>
            <person name="Sun J.-Q."/>
            <person name="Xu L."/>
        </authorList>
    </citation>
    <scope>NUCLEOTIDE SEQUENCE [LARGE SCALE GENOMIC DNA]</scope>
    <source>
        <strain evidence="2 3">SJ-36</strain>
    </source>
</reference>
<dbReference type="KEGG" id="lyj:FKV23_16105"/>
<feature type="domain" description="Lipid/polyisoprenoid-binding YceI-like" evidence="1">
    <location>
        <begin position="64"/>
        <end position="224"/>
    </location>
</feature>
<protein>
    <submittedName>
        <fullName evidence="2">Polyisoprenoid-binding protein</fullName>
    </submittedName>
</protein>
<dbReference type="PANTHER" id="PTHR34406:SF1">
    <property type="entry name" value="PROTEIN YCEI"/>
    <property type="match status" value="1"/>
</dbReference>
<dbReference type="OrthoDB" id="5966233at2"/>
<sequence>MTEAWVGSGRRMPGGVTRAGWGLTLWRWPASMRGTRPQGLGRWRCWLASGLLLAVPVAAAQQTVGEFDREHTRFGVELRTRWGQRVMGEFPRYDGELVMVDERRRQVRVRLDTASFVVAGSDRYTQMARGEAFFDAGQHPQVEFVSDPVGEDEVRRGGALRGRLTIRDVSRIETFELQPATCARPGRDCDVVASGRIDRHDYGLSAWRFALDNHVRFTLQVRLDKDAQP</sequence>
<dbReference type="Pfam" id="PF04264">
    <property type="entry name" value="YceI"/>
    <property type="match status" value="1"/>
</dbReference>
<dbReference type="EMBL" id="CP041242">
    <property type="protein sequence ID" value="QDH71447.1"/>
    <property type="molecule type" value="Genomic_DNA"/>
</dbReference>
<dbReference type="InterPro" id="IPR007372">
    <property type="entry name" value="Lipid/polyisoprenoid-bd_YceI"/>
</dbReference>
<dbReference type="AlphaFoldDB" id="A0A514BVQ8"/>
<keyword evidence="3" id="KW-1185">Reference proteome</keyword>
<accession>A0A514BVQ8</accession>
<gene>
    <name evidence="2" type="ORF">FKV23_16105</name>
</gene>